<comment type="caution">
    <text evidence="2">The sequence shown here is derived from an EMBL/GenBank/DDBJ whole genome shotgun (WGS) entry which is preliminary data.</text>
</comment>
<dbReference type="Proteomes" id="UP000235388">
    <property type="component" value="Unassembled WGS sequence"/>
</dbReference>
<feature type="chain" id="PRO_5014795050" evidence="1">
    <location>
        <begin position="18"/>
        <end position="146"/>
    </location>
</feature>
<feature type="signal peptide" evidence="1">
    <location>
        <begin position="1"/>
        <end position="17"/>
    </location>
</feature>
<dbReference type="EMBL" id="PGCJ01000811">
    <property type="protein sequence ID" value="PLW19546.1"/>
    <property type="molecule type" value="Genomic_DNA"/>
</dbReference>
<evidence type="ECO:0000313" key="3">
    <source>
        <dbReference type="Proteomes" id="UP000235388"/>
    </source>
</evidence>
<evidence type="ECO:0000313" key="2">
    <source>
        <dbReference type="EMBL" id="PLW19546.1"/>
    </source>
</evidence>
<dbReference type="AlphaFoldDB" id="A0A2N5T232"/>
<keyword evidence="3" id="KW-1185">Reference proteome</keyword>
<accession>A0A2N5T232</accession>
<protein>
    <submittedName>
        <fullName evidence="2">Uncharacterized protein</fullName>
    </submittedName>
</protein>
<sequence>MKNTICFLSAVFEQILASLLCARPRDNLIIILWFRYNQRCPTYPIGSNTSSKLLIPSACPFFQLGHLRGNEEPLDQGTLAAAHGSDIKLLMHKSTTRLSSHRTEDQSMPLLDTVKSETAREWYGSQSLTQSKCSSHVKLTSDNFSN</sequence>
<gene>
    <name evidence="2" type="ORF">PCANC_09028</name>
</gene>
<name>A0A2N5T232_9BASI</name>
<proteinExistence type="predicted"/>
<keyword evidence="1" id="KW-0732">Signal</keyword>
<reference evidence="2 3" key="1">
    <citation type="submission" date="2017-11" db="EMBL/GenBank/DDBJ databases">
        <title>De novo assembly and phasing of dikaryotic genomes from two isolates of Puccinia coronata f. sp. avenae, the causal agent of oat crown rust.</title>
        <authorList>
            <person name="Miller M.E."/>
            <person name="Zhang Y."/>
            <person name="Omidvar V."/>
            <person name="Sperschneider J."/>
            <person name="Schwessinger B."/>
            <person name="Raley C."/>
            <person name="Palmer J.M."/>
            <person name="Garnica D."/>
            <person name="Upadhyaya N."/>
            <person name="Rathjen J."/>
            <person name="Taylor J.M."/>
            <person name="Park R.F."/>
            <person name="Dodds P.N."/>
            <person name="Hirsch C.D."/>
            <person name="Kianian S.F."/>
            <person name="Figueroa M."/>
        </authorList>
    </citation>
    <scope>NUCLEOTIDE SEQUENCE [LARGE SCALE GENOMIC DNA]</scope>
    <source>
        <strain evidence="2">12NC29</strain>
    </source>
</reference>
<organism evidence="2 3">
    <name type="scientific">Puccinia coronata f. sp. avenae</name>
    <dbReference type="NCBI Taxonomy" id="200324"/>
    <lineage>
        <taxon>Eukaryota</taxon>
        <taxon>Fungi</taxon>
        <taxon>Dikarya</taxon>
        <taxon>Basidiomycota</taxon>
        <taxon>Pucciniomycotina</taxon>
        <taxon>Pucciniomycetes</taxon>
        <taxon>Pucciniales</taxon>
        <taxon>Pucciniaceae</taxon>
        <taxon>Puccinia</taxon>
    </lineage>
</organism>
<evidence type="ECO:0000256" key="1">
    <source>
        <dbReference type="SAM" id="SignalP"/>
    </source>
</evidence>